<dbReference type="GO" id="GO:0005802">
    <property type="term" value="C:trans-Golgi network"/>
    <property type="evidence" value="ECO:0007669"/>
    <property type="project" value="TreeGrafter"/>
</dbReference>
<feature type="transmembrane region" description="Helical" evidence="6">
    <location>
        <begin position="155"/>
        <end position="181"/>
    </location>
</feature>
<dbReference type="InterPro" id="IPR006977">
    <property type="entry name" value="Yip1_dom"/>
</dbReference>
<name>I2CPI6_NANGC</name>
<keyword evidence="3 6" id="KW-0812">Transmembrane</keyword>
<dbReference type="GO" id="GO:0006888">
    <property type="term" value="P:endoplasmic reticulum to Golgi vesicle-mediated transport"/>
    <property type="evidence" value="ECO:0007669"/>
    <property type="project" value="InterPro"/>
</dbReference>
<accession>I2CPI6</accession>
<dbReference type="PANTHER" id="PTHR21236">
    <property type="entry name" value="GOLGI MEMBRANE PROTEIN YIP1"/>
    <property type="match status" value="1"/>
</dbReference>
<evidence type="ECO:0000256" key="4">
    <source>
        <dbReference type="ARBA" id="ARBA00022989"/>
    </source>
</evidence>
<evidence type="ECO:0000256" key="5">
    <source>
        <dbReference type="ARBA" id="ARBA00023136"/>
    </source>
</evidence>
<feature type="transmembrane region" description="Helical" evidence="6">
    <location>
        <begin position="95"/>
        <end position="118"/>
    </location>
</feature>
<dbReference type="Pfam" id="PF04893">
    <property type="entry name" value="Yip1"/>
    <property type="match status" value="1"/>
</dbReference>
<feature type="transmembrane region" description="Helical" evidence="6">
    <location>
        <begin position="124"/>
        <end position="148"/>
    </location>
</feature>
<evidence type="ECO:0000256" key="2">
    <source>
        <dbReference type="ARBA" id="ARBA00010596"/>
    </source>
</evidence>
<dbReference type="AlphaFoldDB" id="I2CPI6"/>
<evidence type="ECO:0000259" key="7">
    <source>
        <dbReference type="Pfam" id="PF04893"/>
    </source>
</evidence>
<keyword evidence="5 6" id="KW-0472">Membrane</keyword>
<evidence type="ECO:0000256" key="6">
    <source>
        <dbReference type="RuleBase" id="RU361264"/>
    </source>
</evidence>
<evidence type="ECO:0000256" key="1">
    <source>
        <dbReference type="ARBA" id="ARBA00004141"/>
    </source>
</evidence>
<dbReference type="InterPro" id="IPR045231">
    <property type="entry name" value="Yip1/4-like"/>
</dbReference>
<reference evidence="8" key="2">
    <citation type="journal article" date="2012" name="Nat. Commun.">
        <title>Draft genome sequence and genetic transformation of the oleaginous alga Nannochloropis gaditana.</title>
        <authorList>
            <person name="Radakovits R."/>
            <person name="Jinkerson R.E."/>
            <person name="Fuerstenberg S.I."/>
            <person name="Tae H."/>
            <person name="Settlage R.E."/>
            <person name="Boore J.L."/>
            <person name="Posewitz M.C."/>
        </authorList>
    </citation>
    <scope>NUCLEOTIDE SEQUENCE</scope>
    <source>
        <strain evidence="8">CCMP526</strain>
    </source>
</reference>
<feature type="transmembrane region" description="Helical" evidence="6">
    <location>
        <begin position="70"/>
        <end position="88"/>
    </location>
</feature>
<reference evidence="8" key="1">
    <citation type="journal article" date="2012" name="Bioengineered">
        <title>Additional insights into the genome of the oleaginous model alga Nannochloropsis gaditana.</title>
        <authorList>
            <person name="Jinkerson R.E."/>
            <person name="Radakovits R."/>
            <person name="Posewitz M.C."/>
        </authorList>
    </citation>
    <scope>NUCLEOTIDE SEQUENCE</scope>
    <source>
        <strain evidence="8">CCMP526</strain>
    </source>
</reference>
<proteinExistence type="evidence at transcript level"/>
<feature type="domain" description="Yip1" evidence="7">
    <location>
        <begin position="60"/>
        <end position="203"/>
    </location>
</feature>
<comment type="subcellular location">
    <subcellularLocation>
        <location evidence="6">Golgi apparatus membrane</location>
        <topology evidence="6">Multi-pass membrane protein</topology>
    </subcellularLocation>
    <subcellularLocation>
        <location evidence="1">Membrane</location>
        <topology evidence="1">Multi-pass membrane protein</topology>
    </subcellularLocation>
</comment>
<evidence type="ECO:0000313" key="8">
    <source>
        <dbReference type="EMBL" id="AFJ68819.1"/>
    </source>
</evidence>
<comment type="similarity">
    <text evidence="2 6">Belongs to the YIP1 family.</text>
</comment>
<dbReference type="GO" id="GO:0000139">
    <property type="term" value="C:Golgi membrane"/>
    <property type="evidence" value="ECO:0007669"/>
    <property type="project" value="UniProtKB-SubCell"/>
</dbReference>
<keyword evidence="4 6" id="KW-1133">Transmembrane helix</keyword>
<evidence type="ECO:0000256" key="3">
    <source>
        <dbReference type="ARBA" id="ARBA00022692"/>
    </source>
</evidence>
<gene>
    <name evidence="8" type="ORF">NGATSA_3023300</name>
</gene>
<dbReference type="EMBL" id="JU967290">
    <property type="protein sequence ID" value="AFJ68819.1"/>
    <property type="molecule type" value="mRNA"/>
</dbReference>
<organism evidence="8">
    <name type="scientific">Nannochloropsis gaditana (strain CCMP526)</name>
    <name type="common">Green microalga</name>
    <name type="synonym">Microchloropsis gaditana</name>
    <dbReference type="NCBI Taxonomy" id="1093141"/>
    <lineage>
        <taxon>Eukaryota</taxon>
        <taxon>Sar</taxon>
        <taxon>Stramenopiles</taxon>
        <taxon>Ochrophyta</taxon>
        <taxon>Eustigmatophyceae</taxon>
        <taxon>Eustigmatales</taxon>
        <taxon>Monodopsidaceae</taxon>
        <taxon>Nannochloropsis</taxon>
    </lineage>
</organism>
<sequence length="207" mass="22698">MMSAAQQQAHGQQNSQYVGQMDGQNSMTLDEPVWQTVKRDLTQVGSKLQVVLLPRENQDGVLKKLKDWDLWGPLLVCLTLSILLSITAPEEQGALVFAAVFFVVWFGAAVVTMNAQLLGGTISFFQSLCILGYCVFPLDIAALANLLIGLAFQSLVVKAVVVAVGFAWATRASVVFIGQVIAPERKVLALFPVFFFYTFLAWLVLIQ</sequence>
<feature type="transmembrane region" description="Helical" evidence="6">
    <location>
        <begin position="187"/>
        <end position="206"/>
    </location>
</feature>
<protein>
    <recommendedName>
        <fullName evidence="6">Protein YIPF</fullName>
    </recommendedName>
</protein>
<dbReference type="PANTHER" id="PTHR21236:SF1">
    <property type="entry name" value="PROTEIN YIPF6"/>
    <property type="match status" value="1"/>
</dbReference>